<dbReference type="PANTHER" id="PTHR11228">
    <property type="entry name" value="RADICAL SAM DOMAIN PROTEIN"/>
    <property type="match status" value="1"/>
</dbReference>
<feature type="repeat" description="TPR" evidence="1">
    <location>
        <begin position="71"/>
        <end position="104"/>
    </location>
</feature>
<dbReference type="EMBL" id="FNGA01000001">
    <property type="protein sequence ID" value="SDK35251.1"/>
    <property type="molecule type" value="Genomic_DNA"/>
</dbReference>
<dbReference type="CDD" id="cd21109">
    <property type="entry name" value="SPASM"/>
    <property type="match status" value="1"/>
</dbReference>
<dbReference type="Gene3D" id="3.20.20.70">
    <property type="entry name" value="Aldolase class I"/>
    <property type="match status" value="1"/>
</dbReference>
<sequence length="861" mass="98043">MKNTEILDKASILLTEKKFLDAEILAKRVLKSDTNNTSALKILTNIALQCGAPSLATCFFEKYSALAEPDLDFSNNLAETYAILGQHEKAKKMFYKAFSSTPENETIRKQYFQHGYNSADFDIFPYEDFRLNPDEPLNKPDKIYFHAIIVVWGEEFTSCFMNSILPTQLGAGNIDALNTDSRSLYIIYTTPKDAKYIKSSPTFTKLKETIDVRIYSIDLCYTDKKNKHEMMILCHKHSVRKAHLAGARLVFLAPDAVFSGSTFKKIYQKASEGYNAVMIGTMRVSKEDFLPALNNIFLSDDKLEVSIKERDLVEMALDRWHPDTKSCFIDAEKFSGWPSQLFWEVPGEGVVAHNFHLHPLMVYPIKLQAFKGTVDDDCVQKICGDFNDIYIVQDSDEMVGFDLSKCETRIIQTDAKVEMSSLLGWIKDYTDEFHRKYVTHEIYFHCNQISEKWNEISRKAEATISSLLAYPENEKSHCFSEILTDHDLKYPAPVLDTVCFQLTSKGTKDMDELMVRQIVDYIKNTGVKHSTLGFYGEMLNRKGWTKYAQELLDQGVKLHICSNFNMKLTDEEHLILSQFDHIQLSIDTADEKTLKEIRPPASLKTMLLNMHKISAAALKNGRKQPIIQWCCTLVDEVVSQLGDLVNMANSNNVTEIQLNELGYFDEHNLPVNSIFALKDDHFLKAVEQVNAARKLAEENNISLNLIANWDQMVESKIAIEQAKSEFDVDIDIAVKPVELGSPMQNIQGVGRFYEQKATIPGLGETRECMYPWNSAYIMPDGDLYSCCIRGKSMGKIGPDNSISEVMHNAEYYDLRKQLITGNITDPVCLRCPATAVVPVRRLKYLVANLIRRSKKSQRAHK</sequence>
<evidence type="ECO:0000313" key="3">
    <source>
        <dbReference type="EMBL" id="SDK35251.1"/>
    </source>
</evidence>
<dbReference type="Gene3D" id="1.25.40.10">
    <property type="entry name" value="Tetratricopeptide repeat domain"/>
    <property type="match status" value="1"/>
</dbReference>
<dbReference type="SUPFAM" id="SSF102114">
    <property type="entry name" value="Radical SAM enzymes"/>
    <property type="match status" value="1"/>
</dbReference>
<accession>A0A1G9B6U7</accession>
<dbReference type="InterPro" id="IPR050377">
    <property type="entry name" value="Radical_SAM_PqqE_MftC-like"/>
</dbReference>
<organism evidence="3 4">
    <name type="scientific">Maridesulfovibrio ferrireducens</name>
    <dbReference type="NCBI Taxonomy" id="246191"/>
    <lineage>
        <taxon>Bacteria</taxon>
        <taxon>Pseudomonadati</taxon>
        <taxon>Thermodesulfobacteriota</taxon>
        <taxon>Desulfovibrionia</taxon>
        <taxon>Desulfovibrionales</taxon>
        <taxon>Desulfovibrionaceae</taxon>
        <taxon>Maridesulfovibrio</taxon>
    </lineage>
</organism>
<feature type="domain" description="4Fe4S-binding SPASM" evidence="2">
    <location>
        <begin position="768"/>
        <end position="832"/>
    </location>
</feature>
<dbReference type="PANTHER" id="PTHR11228:SF7">
    <property type="entry name" value="PQQA PEPTIDE CYCLASE"/>
    <property type="match status" value="1"/>
</dbReference>
<dbReference type="OrthoDB" id="9772409at2"/>
<keyword evidence="1" id="KW-0802">TPR repeat</keyword>
<dbReference type="InterPro" id="IPR013785">
    <property type="entry name" value="Aldolase_TIM"/>
</dbReference>
<gene>
    <name evidence="3" type="ORF">SAMN05660337_0179</name>
</gene>
<evidence type="ECO:0000313" key="4">
    <source>
        <dbReference type="Proteomes" id="UP000199053"/>
    </source>
</evidence>
<dbReference type="Proteomes" id="UP000199053">
    <property type="component" value="Unassembled WGS sequence"/>
</dbReference>
<dbReference type="SUPFAM" id="SSF48452">
    <property type="entry name" value="TPR-like"/>
    <property type="match status" value="1"/>
</dbReference>
<dbReference type="Pfam" id="PF13186">
    <property type="entry name" value="SPASM"/>
    <property type="match status" value="1"/>
</dbReference>
<dbReference type="InterPro" id="IPR023885">
    <property type="entry name" value="4Fe4S-binding_SPASM_dom"/>
</dbReference>
<protein>
    <submittedName>
        <fullName evidence="3">Iron-sulfur cluster-binding domain-containing protein</fullName>
    </submittedName>
</protein>
<dbReference type="InterPro" id="IPR058240">
    <property type="entry name" value="rSAM_sf"/>
</dbReference>
<dbReference type="InterPro" id="IPR011990">
    <property type="entry name" value="TPR-like_helical_dom_sf"/>
</dbReference>
<evidence type="ECO:0000259" key="2">
    <source>
        <dbReference type="Pfam" id="PF13186"/>
    </source>
</evidence>
<dbReference type="STRING" id="246191.SAMN05660337_0179"/>
<proteinExistence type="predicted"/>
<evidence type="ECO:0000256" key="1">
    <source>
        <dbReference type="PROSITE-ProRule" id="PRU00339"/>
    </source>
</evidence>
<dbReference type="AlphaFoldDB" id="A0A1G9B6U7"/>
<name>A0A1G9B6U7_9BACT</name>
<keyword evidence="4" id="KW-1185">Reference proteome</keyword>
<dbReference type="InterPro" id="IPR019734">
    <property type="entry name" value="TPR_rpt"/>
</dbReference>
<dbReference type="PROSITE" id="PS50005">
    <property type="entry name" value="TPR"/>
    <property type="match status" value="1"/>
</dbReference>
<dbReference type="RefSeq" id="WP_092157309.1">
    <property type="nucleotide sequence ID" value="NZ_FNGA01000001.1"/>
</dbReference>
<reference evidence="4" key="1">
    <citation type="submission" date="2016-10" db="EMBL/GenBank/DDBJ databases">
        <authorList>
            <person name="Varghese N."/>
            <person name="Submissions S."/>
        </authorList>
    </citation>
    <scope>NUCLEOTIDE SEQUENCE [LARGE SCALE GENOMIC DNA]</scope>
    <source>
        <strain evidence="4">DSM 16995</strain>
    </source>
</reference>